<gene>
    <name evidence="1" type="ORF">NCTC13765_00471</name>
</gene>
<dbReference type="OrthoDB" id="2225361at2"/>
<dbReference type="RefSeq" id="WP_018372198.1">
    <property type="nucleotide sequence ID" value="NZ_UHFR01000005.1"/>
</dbReference>
<evidence type="ECO:0000313" key="2">
    <source>
        <dbReference type="Proteomes" id="UP000254634"/>
    </source>
</evidence>
<proteinExistence type="predicted"/>
<sequence>MILKICEQNYSLQWNGIYYFALTEYPHIKDWELDKIAKFIAYEKLNDRDTKIECDNTDILTKVNEYIANSDVNFPFTPLNRQEACIYNENGKCVTSDYLSHTCTLETAIKIFESGKLLSAVRAFERTDEQLVNDKRNAAGDPKDYFHYIMFNWSNTSSGYKLAMERLLERFPNEYDLNEGFVPSISFHFKYEDIIRNEKYVFDGYHAAKIRDELSLADNLYACIIPTTSKKGFEEIIPENIKSRIYYLDYTQEGIIKWTEKVYQFVSGLS</sequence>
<dbReference type="STRING" id="1123307.GCA_000380065_01488"/>
<name>A0A380KYM0_9STRE</name>
<dbReference type="AlphaFoldDB" id="A0A380KYM0"/>
<evidence type="ECO:0000313" key="1">
    <source>
        <dbReference type="EMBL" id="SUN76026.1"/>
    </source>
</evidence>
<reference evidence="1" key="1">
    <citation type="submission" date="2018-06" db="EMBL/GenBank/DDBJ databases">
        <authorList>
            <consortium name="Pathogen Informatics"/>
            <person name="Doyle S."/>
        </authorList>
    </citation>
    <scope>NUCLEOTIDE SEQUENCE [LARGE SCALE GENOMIC DNA]</scope>
    <source>
        <strain evidence="1">NCTC13765</strain>
    </source>
</reference>
<keyword evidence="2" id="KW-1185">Reference proteome</keyword>
<protein>
    <submittedName>
        <fullName evidence="1">Phosphate ABC transporter ATPase</fullName>
    </submittedName>
</protein>
<dbReference type="Proteomes" id="UP000254634">
    <property type="component" value="Unassembled WGS sequence"/>
</dbReference>
<accession>A0A380KYM0</accession>
<organism evidence="1 2">
    <name type="scientific">Streptococcus massiliensis</name>
    <dbReference type="NCBI Taxonomy" id="313439"/>
    <lineage>
        <taxon>Bacteria</taxon>
        <taxon>Bacillati</taxon>
        <taxon>Bacillota</taxon>
        <taxon>Bacilli</taxon>
        <taxon>Lactobacillales</taxon>
        <taxon>Streptococcaceae</taxon>
        <taxon>Streptococcus</taxon>
    </lineage>
</organism>
<dbReference type="EMBL" id="UHFR01000005">
    <property type="protein sequence ID" value="SUN76026.1"/>
    <property type="molecule type" value="Genomic_DNA"/>
</dbReference>